<dbReference type="InterPro" id="IPR004839">
    <property type="entry name" value="Aminotransferase_I/II_large"/>
</dbReference>
<dbReference type="InterPro" id="IPR015422">
    <property type="entry name" value="PyrdxlP-dep_Trfase_small"/>
</dbReference>
<keyword evidence="1" id="KW-0663">Pyridoxal phosphate</keyword>
<dbReference type="InterPro" id="IPR015421">
    <property type="entry name" value="PyrdxlP-dep_Trfase_major"/>
</dbReference>
<feature type="compositionally biased region" description="Basic and acidic residues" evidence="2">
    <location>
        <begin position="287"/>
        <end position="311"/>
    </location>
</feature>
<dbReference type="InterPro" id="IPR015424">
    <property type="entry name" value="PyrdxlP-dep_Trfase"/>
</dbReference>
<evidence type="ECO:0000313" key="6">
    <source>
        <dbReference type="RefSeq" id="XP_022235671.1"/>
    </source>
</evidence>
<dbReference type="CDD" id="cd00609">
    <property type="entry name" value="AAT_like"/>
    <property type="match status" value="1"/>
</dbReference>
<reference evidence="5 6" key="1">
    <citation type="submission" date="2025-05" db="UniProtKB">
        <authorList>
            <consortium name="RefSeq"/>
        </authorList>
    </citation>
    <scope>IDENTIFICATION</scope>
    <source>
        <tissue evidence="5 6">Muscle</tissue>
    </source>
</reference>
<sequence length="311" mass="35904">MILLNPHDPLGQVYGPALISDILHFCCRKKIHIIVDEVYMFSVFDENVRFQSVLSLAIPDPERTHILFGLTEVLGLASFRIGMIHTRNKLLQRCLEEMALFFSIPSPIMSKSAYLLEDLGWCEKFFKLSCSRLAKSFHYCKKRLEKMGLSVYDSVAGFSLWVDFRQYCEPLTFDGERLMFEKSLHEAKLYIAPGESLHCSEPGWFIIIFSINPEHMEEALDRLDTFLKDLHRSSQGDETSSKILCEDNKGIEKDQRASQSSLEELVALLKRQIDTSDWLSHNTADQWRADNPDGAEAFEKEQRKHEMNKSK</sequence>
<dbReference type="PANTHER" id="PTHR43795:SF39">
    <property type="entry name" value="AMINOTRANSFERASE CLASS I_CLASSII DOMAIN-CONTAINING PROTEIN"/>
    <property type="match status" value="1"/>
</dbReference>
<keyword evidence="4" id="KW-1185">Reference proteome</keyword>
<dbReference type="Pfam" id="PF00155">
    <property type="entry name" value="Aminotran_1_2"/>
    <property type="match status" value="1"/>
</dbReference>
<evidence type="ECO:0000313" key="4">
    <source>
        <dbReference type="Proteomes" id="UP000694941"/>
    </source>
</evidence>
<evidence type="ECO:0000256" key="2">
    <source>
        <dbReference type="SAM" id="MobiDB-lite"/>
    </source>
</evidence>
<organism evidence="4 5">
    <name type="scientific">Limulus polyphemus</name>
    <name type="common">Atlantic horseshoe crab</name>
    <dbReference type="NCBI Taxonomy" id="6850"/>
    <lineage>
        <taxon>Eukaryota</taxon>
        <taxon>Metazoa</taxon>
        <taxon>Ecdysozoa</taxon>
        <taxon>Arthropoda</taxon>
        <taxon>Chelicerata</taxon>
        <taxon>Merostomata</taxon>
        <taxon>Xiphosura</taxon>
        <taxon>Limulidae</taxon>
        <taxon>Limulus</taxon>
    </lineage>
</organism>
<dbReference type="RefSeq" id="XP_013792101.2">
    <property type="nucleotide sequence ID" value="XM_013936647.2"/>
</dbReference>
<dbReference type="Gene3D" id="3.40.640.10">
    <property type="entry name" value="Type I PLP-dependent aspartate aminotransferase-like (Major domain)"/>
    <property type="match status" value="1"/>
</dbReference>
<proteinExistence type="predicted"/>
<dbReference type="Gene3D" id="3.90.1150.10">
    <property type="entry name" value="Aspartate Aminotransferase, domain 1"/>
    <property type="match status" value="1"/>
</dbReference>
<protein>
    <submittedName>
        <fullName evidence="5 6">Probable inactive 1-aminocyclopropane-1-carboxylate synthase-like protein 2</fullName>
    </submittedName>
</protein>
<dbReference type="Proteomes" id="UP000694941">
    <property type="component" value="Unplaced"/>
</dbReference>
<gene>
    <name evidence="5 6" type="primary">LOC106475971</name>
</gene>
<dbReference type="SUPFAM" id="SSF53383">
    <property type="entry name" value="PLP-dependent transferases"/>
    <property type="match status" value="1"/>
</dbReference>
<evidence type="ECO:0000313" key="5">
    <source>
        <dbReference type="RefSeq" id="XP_013792101.2"/>
    </source>
</evidence>
<evidence type="ECO:0000259" key="3">
    <source>
        <dbReference type="Pfam" id="PF00155"/>
    </source>
</evidence>
<name>A0ABM1C0I2_LIMPO</name>
<feature type="domain" description="Aminotransferase class I/classII large" evidence="3">
    <location>
        <begin position="2"/>
        <end position="223"/>
    </location>
</feature>
<accession>A0ABM1C0I2</accession>
<dbReference type="PANTHER" id="PTHR43795">
    <property type="entry name" value="BIFUNCTIONAL ASPARTATE AMINOTRANSFERASE AND GLUTAMATE/ASPARTATE-PREPHENATE AMINOTRANSFERASE-RELATED"/>
    <property type="match status" value="1"/>
</dbReference>
<dbReference type="RefSeq" id="XP_022235671.1">
    <property type="nucleotide sequence ID" value="XM_022379963.1"/>
</dbReference>
<evidence type="ECO:0000256" key="1">
    <source>
        <dbReference type="ARBA" id="ARBA00022898"/>
    </source>
</evidence>
<dbReference type="GeneID" id="106475971"/>
<dbReference type="InterPro" id="IPR050478">
    <property type="entry name" value="Ethylene_sulfur-biosynth"/>
</dbReference>
<feature type="region of interest" description="Disordered" evidence="2">
    <location>
        <begin position="281"/>
        <end position="311"/>
    </location>
</feature>